<dbReference type="OrthoDB" id="5650710at2"/>
<dbReference type="STRING" id="456.Ljor_0591"/>
<keyword evidence="3" id="KW-0472">Membrane</keyword>
<dbReference type="AlphaFoldDB" id="A0A0W0V8U0"/>
<dbReference type="RefSeq" id="WP_058470150.1">
    <property type="nucleotide sequence ID" value="NZ_CAAAIC010000004.1"/>
</dbReference>
<evidence type="ECO:0000313" key="5">
    <source>
        <dbReference type="Proteomes" id="UP000055035"/>
    </source>
</evidence>
<proteinExistence type="predicted"/>
<dbReference type="PATRIC" id="fig|456.5.peg.624"/>
<keyword evidence="3" id="KW-0812">Transmembrane</keyword>
<accession>A0A0W0V8U0</accession>
<name>A0A0W0V8U0_9GAMM</name>
<evidence type="ECO:0000256" key="3">
    <source>
        <dbReference type="SAM" id="Phobius"/>
    </source>
</evidence>
<gene>
    <name evidence="4" type="ORF">Ljor_0591</name>
</gene>
<evidence type="ECO:0000313" key="4">
    <source>
        <dbReference type="EMBL" id="KTD16285.1"/>
    </source>
</evidence>
<dbReference type="EMBL" id="LNYJ01000011">
    <property type="protein sequence ID" value="KTD16285.1"/>
    <property type="molecule type" value="Genomic_DNA"/>
</dbReference>
<evidence type="ECO:0000256" key="1">
    <source>
        <dbReference type="SAM" id="Coils"/>
    </source>
</evidence>
<feature type="region of interest" description="Disordered" evidence="2">
    <location>
        <begin position="233"/>
        <end position="282"/>
    </location>
</feature>
<feature type="coiled-coil region" evidence="1">
    <location>
        <begin position="127"/>
        <end position="154"/>
    </location>
</feature>
<comment type="caution">
    <text evidence="4">The sequence shown here is derived from an EMBL/GenBank/DDBJ whole genome shotgun (WGS) entry which is preliminary data.</text>
</comment>
<organism evidence="4 5">
    <name type="scientific">Legionella jordanis</name>
    <dbReference type="NCBI Taxonomy" id="456"/>
    <lineage>
        <taxon>Bacteria</taxon>
        <taxon>Pseudomonadati</taxon>
        <taxon>Pseudomonadota</taxon>
        <taxon>Gammaproteobacteria</taxon>
        <taxon>Legionellales</taxon>
        <taxon>Legionellaceae</taxon>
        <taxon>Legionella</taxon>
    </lineage>
</organism>
<sequence>MEAITIAIICATAFGVVALLSAFIRQLLLSRDKDLNDKAQQRALSQEVFELENLRKEMISPKRFDSHYQVLGSNKDAIQYLDQKIEDILKKKTDLVQRYAETAIKESTAIVNGEQSLERKSICDKLKNEIDIELQFYQKELEQLQKRRDSLWDTHSELKDYLLEQEKKRNSHLDVIYERHSGMLEKIYLRHNQNSENIATKSIDASTETFKAFIMAPITMLMQYFKPSTNISEDKAKGEIGNRGEVSGAEGDINDSKKTDSAADVPQQEPKTQLHPEWSLNN</sequence>
<feature type="transmembrane region" description="Helical" evidence="3">
    <location>
        <begin position="6"/>
        <end position="28"/>
    </location>
</feature>
<evidence type="ECO:0000256" key="2">
    <source>
        <dbReference type="SAM" id="MobiDB-lite"/>
    </source>
</evidence>
<feature type="compositionally biased region" description="Basic and acidic residues" evidence="2">
    <location>
        <begin position="233"/>
        <end position="242"/>
    </location>
</feature>
<keyword evidence="3" id="KW-1133">Transmembrane helix</keyword>
<protein>
    <submittedName>
        <fullName evidence="4">Uncharacterized protein</fullName>
    </submittedName>
</protein>
<dbReference type="Proteomes" id="UP000055035">
    <property type="component" value="Unassembled WGS sequence"/>
</dbReference>
<keyword evidence="1" id="KW-0175">Coiled coil</keyword>
<keyword evidence="5" id="KW-1185">Reference proteome</keyword>
<reference evidence="4 5" key="1">
    <citation type="submission" date="2015-11" db="EMBL/GenBank/DDBJ databases">
        <title>Genomic analysis of 38 Legionella species identifies large and diverse effector repertoires.</title>
        <authorList>
            <person name="Burstein D."/>
            <person name="Amaro F."/>
            <person name="Zusman T."/>
            <person name="Lifshitz Z."/>
            <person name="Cohen O."/>
            <person name="Gilbert J.A."/>
            <person name="Pupko T."/>
            <person name="Shuman H.A."/>
            <person name="Segal G."/>
        </authorList>
    </citation>
    <scope>NUCLEOTIDE SEQUENCE [LARGE SCALE GENOMIC DNA]</scope>
    <source>
        <strain evidence="4 5">BL-540</strain>
    </source>
</reference>